<dbReference type="RefSeq" id="WP_412442661.1">
    <property type="nucleotide sequence ID" value="NZ_CACRUT010000015.1"/>
</dbReference>
<proteinExistence type="predicted"/>
<reference evidence="7" key="1">
    <citation type="submission" date="2019-11" db="EMBL/GenBank/DDBJ databases">
        <authorList>
            <person name="Feng L."/>
        </authorList>
    </citation>
    <scope>NUCLEOTIDE SEQUENCE</scope>
    <source>
        <strain evidence="7">PclaraLFYP37</strain>
    </source>
</reference>
<keyword evidence="5" id="KW-1133">Transmembrane helix</keyword>
<keyword evidence="3" id="KW-0238">DNA-binding</keyword>
<dbReference type="EMBL" id="CACRUT010000015">
    <property type="protein sequence ID" value="VYU21548.1"/>
    <property type="molecule type" value="Genomic_DNA"/>
</dbReference>
<keyword evidence="1" id="KW-0597">Phosphoprotein</keyword>
<protein>
    <submittedName>
        <fullName evidence="7">Arabinose operon regulatory protein</fullName>
    </submittedName>
</protein>
<evidence type="ECO:0000313" key="7">
    <source>
        <dbReference type="EMBL" id="VYU21548.1"/>
    </source>
</evidence>
<dbReference type="InterPro" id="IPR011123">
    <property type="entry name" value="Y_Y_Y"/>
</dbReference>
<dbReference type="AlphaFoldDB" id="A0A6N3D2G2"/>
<evidence type="ECO:0000256" key="3">
    <source>
        <dbReference type="ARBA" id="ARBA00023125"/>
    </source>
</evidence>
<dbReference type="PRINTS" id="PR00032">
    <property type="entry name" value="HTHARAC"/>
</dbReference>
<dbReference type="Pfam" id="PF07494">
    <property type="entry name" value="Reg_prop"/>
    <property type="match status" value="1"/>
</dbReference>
<dbReference type="InterPro" id="IPR009057">
    <property type="entry name" value="Homeodomain-like_sf"/>
</dbReference>
<dbReference type="SUPFAM" id="SSF46689">
    <property type="entry name" value="Homeodomain-like"/>
    <property type="match status" value="1"/>
</dbReference>
<evidence type="ECO:0000256" key="2">
    <source>
        <dbReference type="ARBA" id="ARBA00023015"/>
    </source>
</evidence>
<dbReference type="PANTHER" id="PTHR43547:SF2">
    <property type="entry name" value="HYBRID SIGNAL TRANSDUCTION HISTIDINE KINASE C"/>
    <property type="match status" value="1"/>
</dbReference>
<evidence type="ECO:0000256" key="1">
    <source>
        <dbReference type="ARBA" id="ARBA00022553"/>
    </source>
</evidence>
<sequence length="975" mass="112158">MHKPLLIQYFLHILLACSLQIHFPLLHAQEISVRPIPMLDKLPVKAIHRIFQDSEGYIWYGTFDGLCRYDGYDIKVYRSDLSNPNLLASNYITYIAEDHEKKIWFGTTNGLYTLDKSTQQIKTIPLEGSRDPNVFSINVTRDGTIWASVPGILFRFRTDGSLVGKYKTEYNQAPQCAYIVYETPNGDLLISLTYSGMFKFDQQGHTLTPYFPDPDYRCIERIIWDETHQCYWLGTWERGIVRFDPKSKDPEKRYVPQPMPSAVGGQTTGNVFHMVQDDVFHYLWVTTDKDLFVFQITENGDLKQIDTSSFLPSTNKMLYEIYKDKDGNLWVSAFDMESFIIDIRRHTVRKYPLKALQEQIKAQPVINTLCVDDKGGFWFSQERYGLCFYDPITERLTHYSTWTTGKRHLIAYPYKLIPSQTPGKIWSIGSKNHIFAFKRQDMDIQIDETIQIPQTQVNTILEEDDKRLWIGTSDGLWVYDRLKRQPKNISGNRGNVTGITQTNDGKIWFSTTDKGIGCLARNKIYFYTLHKNINHIDATTYGELWLGTTTGEILSFDTQTKKITNHSATCNMSGDIINGLVVDSYNHVWIVSNQSLKEYNPRNGAYRNYKTDNPNLMLNRFLSVCRHKNDPKEIFLGGVSGIIAIPSSQKIESIPIQTSAHITEIRVNAQGQWKNIPAGSFPHYTLQLSPEEQDVEIHFSTLDFHHLEQIRYAYRMKGEDRDWIYLDNGKNSAYYNNMEKGTHTFQVKATDENGQWSNHITELTIRKAPAFYETWWAYTLYALAIGGILLPIVILLTARTHPGYKLKSYQTGADGYLSKPFAPCLLKVRLQNLFNRRKAIQNEFKKNTPVALISPMEFTSADEQLVRKAVKITESHLSDPDFDVLALASELGMSRSTLSRKMKALLGQTPLEFIKDIKMQHACNMLKNATMTIAEVVEALGYNDHKHFTSLFKDTFGMTPSEFQKKECAPSQKQN</sequence>
<dbReference type="PANTHER" id="PTHR43547">
    <property type="entry name" value="TWO-COMPONENT HISTIDINE KINASE"/>
    <property type="match status" value="1"/>
</dbReference>
<dbReference type="Pfam" id="PF12833">
    <property type="entry name" value="HTH_18"/>
    <property type="match status" value="1"/>
</dbReference>
<dbReference type="InterPro" id="IPR015943">
    <property type="entry name" value="WD40/YVTN_repeat-like_dom_sf"/>
</dbReference>
<dbReference type="Gene3D" id="2.130.10.10">
    <property type="entry name" value="YVTN repeat-like/Quinoprotein amine dehydrogenase"/>
    <property type="match status" value="2"/>
</dbReference>
<dbReference type="PROSITE" id="PS01124">
    <property type="entry name" value="HTH_ARAC_FAMILY_2"/>
    <property type="match status" value="1"/>
</dbReference>
<dbReference type="InterPro" id="IPR020449">
    <property type="entry name" value="Tscrpt_reg_AraC-type_HTH"/>
</dbReference>
<keyword evidence="5" id="KW-0472">Membrane</keyword>
<keyword evidence="5" id="KW-0812">Transmembrane</keyword>
<dbReference type="Pfam" id="PF07495">
    <property type="entry name" value="Y_Y_Y"/>
    <property type="match status" value="1"/>
</dbReference>
<name>A0A6N3D2G2_9BACT</name>
<dbReference type="Gene3D" id="1.10.10.60">
    <property type="entry name" value="Homeodomain-like"/>
    <property type="match status" value="1"/>
</dbReference>
<dbReference type="InterPro" id="IPR013783">
    <property type="entry name" value="Ig-like_fold"/>
</dbReference>
<dbReference type="GO" id="GO:0000155">
    <property type="term" value="F:phosphorelay sensor kinase activity"/>
    <property type="evidence" value="ECO:0007669"/>
    <property type="project" value="TreeGrafter"/>
</dbReference>
<dbReference type="SUPFAM" id="SSF52172">
    <property type="entry name" value="CheY-like"/>
    <property type="match status" value="1"/>
</dbReference>
<evidence type="ECO:0000256" key="5">
    <source>
        <dbReference type="SAM" id="Phobius"/>
    </source>
</evidence>
<dbReference type="GO" id="GO:0003700">
    <property type="term" value="F:DNA-binding transcription factor activity"/>
    <property type="evidence" value="ECO:0007669"/>
    <property type="project" value="InterPro"/>
</dbReference>
<keyword evidence="4" id="KW-0804">Transcription</keyword>
<dbReference type="Gene3D" id="3.40.50.2300">
    <property type="match status" value="1"/>
</dbReference>
<dbReference type="PROSITE" id="PS51257">
    <property type="entry name" value="PROKAR_LIPOPROTEIN"/>
    <property type="match status" value="1"/>
</dbReference>
<accession>A0A6N3D2G2</accession>
<dbReference type="InterPro" id="IPR011110">
    <property type="entry name" value="Reg_prop"/>
</dbReference>
<dbReference type="InterPro" id="IPR018060">
    <property type="entry name" value="HTH_AraC"/>
</dbReference>
<organism evidence="7">
    <name type="scientific">Paraprevotella clara</name>
    <dbReference type="NCBI Taxonomy" id="454154"/>
    <lineage>
        <taxon>Bacteria</taxon>
        <taxon>Pseudomonadati</taxon>
        <taxon>Bacteroidota</taxon>
        <taxon>Bacteroidia</taxon>
        <taxon>Bacteroidales</taxon>
        <taxon>Prevotellaceae</taxon>
        <taxon>Paraprevotella</taxon>
    </lineage>
</organism>
<feature type="transmembrane region" description="Helical" evidence="5">
    <location>
        <begin position="775"/>
        <end position="798"/>
    </location>
</feature>
<evidence type="ECO:0000259" key="6">
    <source>
        <dbReference type="PROSITE" id="PS01124"/>
    </source>
</evidence>
<dbReference type="InterPro" id="IPR011006">
    <property type="entry name" value="CheY-like_superfamily"/>
</dbReference>
<gene>
    <name evidence="7" type="primary">araC_5</name>
    <name evidence="7" type="ORF">PCLFYP37_02214</name>
</gene>
<keyword evidence="2" id="KW-0805">Transcription regulation</keyword>
<dbReference type="Gene3D" id="2.60.40.10">
    <property type="entry name" value="Immunoglobulins"/>
    <property type="match status" value="1"/>
</dbReference>
<feature type="domain" description="HTH araC/xylS-type" evidence="6">
    <location>
        <begin position="867"/>
        <end position="966"/>
    </location>
</feature>
<dbReference type="SMART" id="SM00342">
    <property type="entry name" value="HTH_ARAC"/>
    <property type="match status" value="1"/>
</dbReference>
<evidence type="ECO:0000256" key="4">
    <source>
        <dbReference type="ARBA" id="ARBA00023163"/>
    </source>
</evidence>
<dbReference type="SUPFAM" id="SSF63829">
    <property type="entry name" value="Calcium-dependent phosphotriesterase"/>
    <property type="match status" value="3"/>
</dbReference>
<dbReference type="GO" id="GO:0043565">
    <property type="term" value="F:sequence-specific DNA binding"/>
    <property type="evidence" value="ECO:0007669"/>
    <property type="project" value="InterPro"/>
</dbReference>